<dbReference type="InterPro" id="IPR034660">
    <property type="entry name" value="DinB/YfiT-like"/>
</dbReference>
<keyword evidence="1" id="KW-0560">Oxidoreductase</keyword>
<comment type="pathway">
    <text evidence="3">Amino-acid biosynthesis; ergothioneine biosynthesis.</text>
</comment>
<dbReference type="SUPFAM" id="SSF56436">
    <property type="entry name" value="C-type lectin-like"/>
    <property type="match status" value="1"/>
</dbReference>
<evidence type="ECO:0000256" key="2">
    <source>
        <dbReference type="ARBA" id="ARBA00023004"/>
    </source>
</evidence>
<name>A0ABX1N279_9RHOO</name>
<keyword evidence="7" id="KW-1185">Reference proteome</keyword>
<feature type="domain" description="Sulfatase-modifying factor enzyme-like" evidence="4">
    <location>
        <begin position="313"/>
        <end position="380"/>
    </location>
</feature>
<protein>
    <submittedName>
        <fullName evidence="6">SUMF1/EgtB/PvdO family nonheme iron enzyme</fullName>
    </submittedName>
</protein>
<dbReference type="Pfam" id="PF12867">
    <property type="entry name" value="DinB_2"/>
    <property type="match status" value="1"/>
</dbReference>
<keyword evidence="2" id="KW-0408">Iron</keyword>
<dbReference type="InterPro" id="IPR030809">
    <property type="entry name" value="EgtB_signatur"/>
</dbReference>
<dbReference type="NCBIfam" id="NF041186">
    <property type="entry name" value="SenA"/>
    <property type="match status" value="1"/>
</dbReference>
<organism evidence="6 7">
    <name type="scientific">Aromatoleum buckelii</name>
    <dbReference type="NCBI Taxonomy" id="200254"/>
    <lineage>
        <taxon>Bacteria</taxon>
        <taxon>Pseudomonadati</taxon>
        <taxon>Pseudomonadota</taxon>
        <taxon>Betaproteobacteria</taxon>
        <taxon>Rhodocyclales</taxon>
        <taxon>Rhodocyclaceae</taxon>
        <taxon>Aromatoleum</taxon>
    </lineage>
</organism>
<dbReference type="InterPro" id="IPR005532">
    <property type="entry name" value="SUMF_dom"/>
</dbReference>
<reference evidence="6" key="1">
    <citation type="submission" date="2019-12" db="EMBL/GenBank/DDBJ databases">
        <title>Comparative genomics gives insights into the taxonomy of the Azoarcus-Aromatoleum group and reveals separate origins of nif in the plant-associated Azoarcus and non-plant-associated Aromatoleum sub-groups.</title>
        <authorList>
            <person name="Lafos M."/>
            <person name="Maluk M."/>
            <person name="Batista M."/>
            <person name="Junghare M."/>
            <person name="Carmona M."/>
            <person name="Faoro H."/>
            <person name="Cruz L.M."/>
            <person name="Battistoni F."/>
            <person name="De Souza E."/>
            <person name="Pedrosa F."/>
            <person name="Chen W.-M."/>
            <person name="Poole P.S."/>
            <person name="Dixon R.A."/>
            <person name="James E.K."/>
        </authorList>
    </citation>
    <scope>NUCLEOTIDE SEQUENCE</scope>
    <source>
        <strain evidence="6">U120</strain>
    </source>
</reference>
<evidence type="ECO:0000256" key="3">
    <source>
        <dbReference type="ARBA" id="ARBA00037882"/>
    </source>
</evidence>
<sequence length="384" mass="43289">MNVDAARSEAARRGGRQVLAAALADGRARTLALLDAYAAALGESLAVPCSPQLNPPRWEAGHIGWFQDYWIARNRQRAMGVACDPDHQRLAGRFAQADALYDSSKVPHSTRWQLDLPDLAATRAYLAESLAETLALLAATPETDADLYFFRLVLFHEDMHGEAGIYMAQALDIPLPEPLLGPESNMSEARALRVAAQSSTLGWHGDGFAFDNEVTAHEVAVPAFEIDSEVVSWRRYLPFVEQTGAAPPRYLRRDDGGWQRCVFGRWEALPLDAPAVHLRWDEADAWCRWAGRRLPREAEWEVAALTHPAFRWGEVWEWTDSRFAPYPGFVPHPYRDYSAPWFGDRYVLRGASRATSPRIAHPRYRNYFTPERNDLHNGFRSCAC</sequence>
<dbReference type="Pfam" id="PF03781">
    <property type="entry name" value="FGE-sulfatase"/>
    <property type="match status" value="2"/>
</dbReference>
<feature type="domain" description="Sulfatase-modifying factor enzyme-like" evidence="4">
    <location>
        <begin position="207"/>
        <end position="305"/>
    </location>
</feature>
<evidence type="ECO:0000259" key="5">
    <source>
        <dbReference type="Pfam" id="PF12867"/>
    </source>
</evidence>
<feature type="domain" description="DinB-like" evidence="5">
    <location>
        <begin position="23"/>
        <end position="149"/>
    </location>
</feature>
<evidence type="ECO:0000313" key="6">
    <source>
        <dbReference type="EMBL" id="NMF93309.1"/>
    </source>
</evidence>
<proteinExistence type="predicted"/>
<dbReference type="Proteomes" id="UP000601990">
    <property type="component" value="Unassembled WGS sequence"/>
</dbReference>
<dbReference type="SUPFAM" id="SSF109854">
    <property type="entry name" value="DinB/YfiT-like putative metalloenzymes"/>
    <property type="match status" value="1"/>
</dbReference>
<dbReference type="EMBL" id="WTVH01000012">
    <property type="protein sequence ID" value="NMF93309.1"/>
    <property type="molecule type" value="Genomic_DNA"/>
</dbReference>
<accession>A0ABX1N279</accession>
<evidence type="ECO:0000259" key="4">
    <source>
        <dbReference type="Pfam" id="PF03781"/>
    </source>
</evidence>
<dbReference type="RefSeq" id="WP_169198589.1">
    <property type="nucleotide sequence ID" value="NZ_WTVH02000010.1"/>
</dbReference>
<comment type="caution">
    <text evidence="6">The sequence shown here is derived from an EMBL/GenBank/DDBJ whole genome shotgun (WGS) entry which is preliminary data.</text>
</comment>
<gene>
    <name evidence="6" type="ORF">GO608_08205</name>
</gene>
<evidence type="ECO:0000256" key="1">
    <source>
        <dbReference type="ARBA" id="ARBA00023002"/>
    </source>
</evidence>
<evidence type="ECO:0000313" key="7">
    <source>
        <dbReference type="Proteomes" id="UP000601990"/>
    </source>
</evidence>
<dbReference type="InterPro" id="IPR042095">
    <property type="entry name" value="SUMF_sf"/>
</dbReference>
<dbReference type="InterPro" id="IPR016187">
    <property type="entry name" value="CTDL_fold"/>
</dbReference>
<dbReference type="NCBIfam" id="TIGR04373">
    <property type="entry name" value="egtB_X_signatur"/>
    <property type="match status" value="1"/>
</dbReference>
<dbReference type="PANTHER" id="PTHR23150">
    <property type="entry name" value="SULFATASE MODIFYING FACTOR 1, 2"/>
    <property type="match status" value="1"/>
</dbReference>
<dbReference type="InterPro" id="IPR051043">
    <property type="entry name" value="Sulfatase_Mod_Factor_Kinase"/>
</dbReference>
<dbReference type="Gene3D" id="3.90.1580.10">
    <property type="entry name" value="paralog of FGE (formylglycine-generating enzyme)"/>
    <property type="match status" value="2"/>
</dbReference>
<dbReference type="InterPro" id="IPR024775">
    <property type="entry name" value="DinB-like"/>
</dbReference>